<reference evidence="1 2" key="1">
    <citation type="submission" date="2024-06" db="EMBL/GenBank/DDBJ databases">
        <authorList>
            <person name="Kim D.-U."/>
        </authorList>
    </citation>
    <scope>NUCLEOTIDE SEQUENCE [LARGE SCALE GENOMIC DNA]</scope>
    <source>
        <strain evidence="1 2">KACC15460</strain>
    </source>
</reference>
<sequence length="324" mass="36006">MSLSPPDKSGTASLEAVARNGSLFQRIAARIPTYLSDLRENPAWLPMFMLARTMPGRRLHWLGAKPARPARNAHETMFTGVDGEAAVDALRSDGLFSGLVLPSSIHDEIARFAGQTPCFGNFDRRLEFMPGEHADAERRFGRPLLSGHYFERVLDCGAALAVQRDPLLLDIAAHYLGGQAKLITTRVWWSFPTGAASDADKNLASLGKYHFDLDDWRMLKFFFYLVPVDADTGPHVYVRGSHNRRILKHQMTLLVGHPAEEVLNVYGEQSPITLTGQAGLGFVEDPFGFHMGTVPTRTPRLMMEVGFGVSPPSRRRFHGEPVIR</sequence>
<comment type="caution">
    <text evidence="1">The sequence shown here is derived from an EMBL/GenBank/DDBJ whole genome shotgun (WGS) entry which is preliminary data.</text>
</comment>
<dbReference type="Proteomes" id="UP001548832">
    <property type="component" value="Unassembled WGS sequence"/>
</dbReference>
<organism evidence="1 2">
    <name type="scientific">Mesorhizobium shangrilense</name>
    <dbReference type="NCBI Taxonomy" id="460060"/>
    <lineage>
        <taxon>Bacteria</taxon>
        <taxon>Pseudomonadati</taxon>
        <taxon>Pseudomonadota</taxon>
        <taxon>Alphaproteobacteria</taxon>
        <taxon>Hyphomicrobiales</taxon>
        <taxon>Phyllobacteriaceae</taxon>
        <taxon>Mesorhizobium</taxon>
    </lineage>
</organism>
<evidence type="ECO:0000313" key="1">
    <source>
        <dbReference type="EMBL" id="MET2827932.1"/>
    </source>
</evidence>
<evidence type="ECO:0000313" key="2">
    <source>
        <dbReference type="Proteomes" id="UP001548832"/>
    </source>
</evidence>
<keyword evidence="2" id="KW-1185">Reference proteome</keyword>
<dbReference type="SUPFAM" id="SSF51197">
    <property type="entry name" value="Clavaminate synthase-like"/>
    <property type="match status" value="1"/>
</dbReference>
<dbReference type="RefSeq" id="WP_354459936.1">
    <property type="nucleotide sequence ID" value="NZ_JBEWSZ010000001.1"/>
</dbReference>
<dbReference type="Gene3D" id="2.60.120.620">
    <property type="entry name" value="q2cbj1_9rhob like domain"/>
    <property type="match status" value="1"/>
</dbReference>
<dbReference type="EMBL" id="JBEWSZ010000001">
    <property type="protein sequence ID" value="MET2827932.1"/>
    <property type="molecule type" value="Genomic_DNA"/>
</dbReference>
<name>A0ABV2DD47_9HYPH</name>
<gene>
    <name evidence="1" type="ORF">ABVQ20_13195</name>
</gene>
<evidence type="ECO:0008006" key="3">
    <source>
        <dbReference type="Google" id="ProtNLM"/>
    </source>
</evidence>
<proteinExistence type="predicted"/>
<protein>
    <recommendedName>
        <fullName evidence="3">Phytanoyl-CoA dioxygenase</fullName>
    </recommendedName>
</protein>
<accession>A0ABV2DD47</accession>